<protein>
    <recommendedName>
        <fullName evidence="3">histidine kinase</fullName>
        <ecNumber evidence="3">2.7.13.3</ecNumber>
    </recommendedName>
</protein>
<accession>A0AAQ1RW16</accession>
<keyword evidence="7 13" id="KW-0418">Kinase</keyword>
<feature type="domain" description="Histidine kinase" evidence="11">
    <location>
        <begin position="454"/>
        <end position="666"/>
    </location>
</feature>
<dbReference type="RefSeq" id="WP_021658031.1">
    <property type="nucleotide sequence ID" value="NZ_FQVY01000002.1"/>
</dbReference>
<name>A0AAQ1RW16_9FIRM</name>
<evidence type="ECO:0000256" key="1">
    <source>
        <dbReference type="ARBA" id="ARBA00000085"/>
    </source>
</evidence>
<reference evidence="13" key="2">
    <citation type="submission" date="2016-11" db="EMBL/GenBank/DDBJ databases">
        <authorList>
            <person name="Varghese N."/>
            <person name="Submissions S."/>
        </authorList>
    </citation>
    <scope>NUCLEOTIDE SEQUENCE</scope>
    <source>
        <strain evidence="13">DSM 4029</strain>
    </source>
</reference>
<evidence type="ECO:0000256" key="4">
    <source>
        <dbReference type="ARBA" id="ARBA00022553"/>
    </source>
</evidence>
<dbReference type="InterPro" id="IPR036890">
    <property type="entry name" value="HATPase_C_sf"/>
</dbReference>
<keyword evidence="9" id="KW-0902">Two-component regulatory system</keyword>
<feature type="transmembrane region" description="Helical" evidence="10">
    <location>
        <begin position="240"/>
        <end position="259"/>
    </location>
</feature>
<feature type="transmembrane region" description="Helical" evidence="10">
    <location>
        <begin position="363"/>
        <end position="382"/>
    </location>
</feature>
<feature type="transmembrane region" description="Helical" evidence="10">
    <location>
        <begin position="304"/>
        <end position="324"/>
    </location>
</feature>
<keyword evidence="10" id="KW-1133">Transmembrane helix</keyword>
<dbReference type="EC" id="2.7.13.3" evidence="3"/>
<feature type="transmembrane region" description="Helical" evidence="10">
    <location>
        <begin position="271"/>
        <end position="292"/>
    </location>
</feature>
<dbReference type="InterPro" id="IPR006311">
    <property type="entry name" value="TAT_signal"/>
</dbReference>
<dbReference type="Proteomes" id="UP000474718">
    <property type="component" value="Unassembled WGS sequence"/>
</dbReference>
<dbReference type="Gene3D" id="3.30.565.10">
    <property type="entry name" value="Histidine kinase-like ATPase, C-terminal domain"/>
    <property type="match status" value="1"/>
</dbReference>
<dbReference type="Pfam" id="PF02518">
    <property type="entry name" value="HATPase_c"/>
    <property type="match status" value="1"/>
</dbReference>
<dbReference type="InterPro" id="IPR050351">
    <property type="entry name" value="BphY/WalK/GraS-like"/>
</dbReference>
<comment type="catalytic activity">
    <reaction evidence="1">
        <text>ATP + protein L-histidine = ADP + protein N-phospho-L-histidine.</text>
        <dbReference type="EC" id="2.7.13.3"/>
    </reaction>
</comment>
<reference evidence="12 15" key="3">
    <citation type="journal article" date="2019" name="Nat. Med.">
        <title>A library of human gut bacterial isolates paired with longitudinal multiomics data enables mechanistic microbiome research.</title>
        <authorList>
            <person name="Poyet M."/>
            <person name="Groussin M."/>
            <person name="Gibbons S.M."/>
            <person name="Avila-Pacheco J."/>
            <person name="Jiang X."/>
            <person name="Kearney S.M."/>
            <person name="Perrotta A.R."/>
            <person name="Berdy B."/>
            <person name="Zhao S."/>
            <person name="Lieberman T.D."/>
            <person name="Swanson P.K."/>
            <person name="Smith M."/>
            <person name="Roesemann S."/>
            <person name="Alexander J.E."/>
            <person name="Rich S.A."/>
            <person name="Livny J."/>
            <person name="Vlamakis H."/>
            <person name="Clish C."/>
            <person name="Bullock K."/>
            <person name="Deik A."/>
            <person name="Scott J."/>
            <person name="Pierce K.A."/>
            <person name="Xavier R.J."/>
            <person name="Alm E.J."/>
        </authorList>
    </citation>
    <scope>NUCLEOTIDE SEQUENCE [LARGE SCALE GENOMIC DNA]</scope>
    <source>
        <strain evidence="12 15">BIOML-A2</strain>
    </source>
</reference>
<evidence type="ECO:0000256" key="3">
    <source>
        <dbReference type="ARBA" id="ARBA00012438"/>
    </source>
</evidence>
<evidence type="ECO:0000256" key="6">
    <source>
        <dbReference type="ARBA" id="ARBA00022741"/>
    </source>
</evidence>
<dbReference type="GO" id="GO:0030295">
    <property type="term" value="F:protein kinase activator activity"/>
    <property type="evidence" value="ECO:0007669"/>
    <property type="project" value="TreeGrafter"/>
</dbReference>
<dbReference type="PROSITE" id="PS51318">
    <property type="entry name" value="TAT"/>
    <property type="match status" value="1"/>
</dbReference>
<dbReference type="EMBL" id="WWVX01000002">
    <property type="protein sequence ID" value="MZL69114.1"/>
    <property type="molecule type" value="Genomic_DNA"/>
</dbReference>
<dbReference type="CDD" id="cd00082">
    <property type="entry name" value="HisKA"/>
    <property type="match status" value="1"/>
</dbReference>
<dbReference type="SUPFAM" id="SSF47384">
    <property type="entry name" value="Homodimeric domain of signal transducing histidine kinase"/>
    <property type="match status" value="1"/>
</dbReference>
<keyword evidence="10" id="KW-0812">Transmembrane</keyword>
<dbReference type="SMART" id="SM00387">
    <property type="entry name" value="HATPase_c"/>
    <property type="match status" value="1"/>
</dbReference>
<dbReference type="Gene3D" id="1.10.287.130">
    <property type="match status" value="1"/>
</dbReference>
<dbReference type="PANTHER" id="PTHR42878">
    <property type="entry name" value="TWO-COMPONENT HISTIDINE KINASE"/>
    <property type="match status" value="1"/>
</dbReference>
<evidence type="ECO:0000256" key="9">
    <source>
        <dbReference type="ARBA" id="ARBA00023012"/>
    </source>
</evidence>
<comment type="subcellular location">
    <subcellularLocation>
        <location evidence="2">Membrane</location>
    </subcellularLocation>
</comment>
<proteinExistence type="predicted"/>
<evidence type="ECO:0000256" key="8">
    <source>
        <dbReference type="ARBA" id="ARBA00022840"/>
    </source>
</evidence>
<keyword evidence="4" id="KW-0597">Phosphoprotein</keyword>
<gene>
    <name evidence="12" type="ORF">GT747_04935</name>
    <name evidence="13" type="ORF">SAMN05444424_1560</name>
</gene>
<dbReference type="SUPFAM" id="SSF55874">
    <property type="entry name" value="ATPase domain of HSP90 chaperone/DNA topoisomerase II/histidine kinase"/>
    <property type="match status" value="1"/>
</dbReference>
<dbReference type="PANTHER" id="PTHR42878:SF7">
    <property type="entry name" value="SENSOR HISTIDINE KINASE GLRK"/>
    <property type="match status" value="1"/>
</dbReference>
<keyword evidence="5" id="KW-0808">Transferase</keyword>
<dbReference type="GO" id="GO:0007234">
    <property type="term" value="P:osmosensory signaling via phosphorelay pathway"/>
    <property type="evidence" value="ECO:0007669"/>
    <property type="project" value="TreeGrafter"/>
</dbReference>
<dbReference type="Proteomes" id="UP000184089">
    <property type="component" value="Unassembled WGS sequence"/>
</dbReference>
<keyword evidence="15" id="KW-1185">Reference proteome</keyword>
<keyword evidence="10" id="KW-0472">Membrane</keyword>
<dbReference type="InterPro" id="IPR004358">
    <property type="entry name" value="Sig_transdc_His_kin-like_C"/>
</dbReference>
<dbReference type="GO" id="GO:0000156">
    <property type="term" value="F:phosphorelay response regulator activity"/>
    <property type="evidence" value="ECO:0007669"/>
    <property type="project" value="TreeGrafter"/>
</dbReference>
<dbReference type="GO" id="GO:0000155">
    <property type="term" value="F:phosphorelay sensor kinase activity"/>
    <property type="evidence" value="ECO:0007669"/>
    <property type="project" value="InterPro"/>
</dbReference>
<dbReference type="InterPro" id="IPR003661">
    <property type="entry name" value="HisK_dim/P_dom"/>
</dbReference>
<keyword evidence="8" id="KW-0067">ATP-binding</keyword>
<dbReference type="InterPro" id="IPR003594">
    <property type="entry name" value="HATPase_dom"/>
</dbReference>
<reference evidence="14" key="1">
    <citation type="submission" date="2016-11" db="EMBL/GenBank/DDBJ databases">
        <authorList>
            <person name="Jaros S."/>
            <person name="Januszkiewicz K."/>
            <person name="Wedrychowicz H."/>
        </authorList>
    </citation>
    <scope>NUCLEOTIDE SEQUENCE [LARGE SCALE GENOMIC DNA]</scope>
    <source>
        <strain evidence="14">DSM 4029</strain>
    </source>
</reference>
<evidence type="ECO:0000256" key="5">
    <source>
        <dbReference type="ARBA" id="ARBA00022679"/>
    </source>
</evidence>
<keyword evidence="6" id="KW-0547">Nucleotide-binding</keyword>
<feature type="transmembrane region" description="Helical" evidence="10">
    <location>
        <begin position="211"/>
        <end position="233"/>
    </location>
</feature>
<dbReference type="GO" id="GO:0005524">
    <property type="term" value="F:ATP binding"/>
    <property type="evidence" value="ECO:0007669"/>
    <property type="project" value="UniProtKB-KW"/>
</dbReference>
<evidence type="ECO:0000256" key="7">
    <source>
        <dbReference type="ARBA" id="ARBA00022777"/>
    </source>
</evidence>
<feature type="transmembrane region" description="Helical" evidence="10">
    <location>
        <begin position="394"/>
        <end position="413"/>
    </location>
</feature>
<evidence type="ECO:0000313" key="15">
    <source>
        <dbReference type="Proteomes" id="UP000474718"/>
    </source>
</evidence>
<evidence type="ECO:0000313" key="13">
    <source>
        <dbReference type="EMBL" id="SHG12516.1"/>
    </source>
</evidence>
<feature type="transmembrane region" description="Helical" evidence="10">
    <location>
        <begin position="330"/>
        <end position="351"/>
    </location>
</feature>
<dbReference type="AlphaFoldDB" id="A0AAQ1RW16"/>
<organism evidence="13 14">
    <name type="scientific">Bittarella massiliensis</name>
    <name type="common">ex Durand et al. 2017</name>
    <dbReference type="NCBI Taxonomy" id="1720313"/>
    <lineage>
        <taxon>Bacteria</taxon>
        <taxon>Bacillati</taxon>
        <taxon>Bacillota</taxon>
        <taxon>Clostridia</taxon>
        <taxon>Eubacteriales</taxon>
        <taxon>Oscillospiraceae</taxon>
        <taxon>Bittarella (ex Durand et al. 2017)</taxon>
    </lineage>
</organism>
<evidence type="ECO:0000256" key="10">
    <source>
        <dbReference type="SAM" id="Phobius"/>
    </source>
</evidence>
<evidence type="ECO:0000259" key="11">
    <source>
        <dbReference type="PROSITE" id="PS50109"/>
    </source>
</evidence>
<dbReference type="EMBL" id="FQVY01000002">
    <property type="protein sequence ID" value="SHG12516.1"/>
    <property type="molecule type" value="Genomic_DNA"/>
</dbReference>
<dbReference type="PROSITE" id="PS50109">
    <property type="entry name" value="HIS_KIN"/>
    <property type="match status" value="1"/>
</dbReference>
<evidence type="ECO:0000313" key="12">
    <source>
        <dbReference type="EMBL" id="MZL69114.1"/>
    </source>
</evidence>
<evidence type="ECO:0000256" key="2">
    <source>
        <dbReference type="ARBA" id="ARBA00004370"/>
    </source>
</evidence>
<evidence type="ECO:0000313" key="14">
    <source>
        <dbReference type="Proteomes" id="UP000184089"/>
    </source>
</evidence>
<dbReference type="InterPro" id="IPR036097">
    <property type="entry name" value="HisK_dim/P_sf"/>
</dbReference>
<sequence length="669" mass="73243">MSPSRRGVLASAALLLALALVGGLFALAYRFDNKYTAPLATGRVQGAQPLDAAALQAGELSVLTGGWELYDGLYTPQELADGQGGAPEQTYIGQYPDFSRRQAGRSPYGAATYRLVLTGAQSLPALSLQVQEVFSASRIWVDGVLLWQQGQPEAEGYRPGVQNALLTFSPGARTEIVVEAANYSHYYSGLYYPPLLGTPEALSSALAGQLLFYRAISLGAVTLALFSLAVWAVDRRERHYLSFGGFCLLFGLHAAYPLFHWLGGLGGRWPYVLEDAAFFGAAFCLCSLVARLSHLETSRAQRWLAEPLTLFFALFSAVCNAFVLPRAPGFLPLYGALIDLCRLGVGSYLIITSFRGVRKQRPSGWLVYLGCCCYGVALWLSVVQANRFEPIRGGWPVEYGGLGLVVLLAAAMVRENVRIARRNRALTAHLEETVAQRTRQLTELQNQRRRFLADLAHDIKGPAAAIATYVSLIRQGEGGDDRELGEYLDIIGQKSGEVAQRLGYLQRYTAQELTSGGRQRVELAPFLRRLHRSLLPDTDASAIHFTLVPPPEGVFVLAFPDRLTRALENLVYNAIDFTPAEGEITLRTGVREKSAWIAVSDSGQGVEEADLPRLFERRFSTRQDKDSRGLGLFIARESLLEMGGDLTASSRPGEGATFTLTLPLWQPPE</sequence>
<dbReference type="PRINTS" id="PR00344">
    <property type="entry name" value="BCTRLSENSOR"/>
</dbReference>
<comment type="caution">
    <text evidence="13">The sequence shown here is derived from an EMBL/GenBank/DDBJ whole genome shotgun (WGS) entry which is preliminary data.</text>
</comment>
<dbReference type="InterPro" id="IPR005467">
    <property type="entry name" value="His_kinase_dom"/>
</dbReference>